<keyword evidence="2" id="KW-0805">Transcription regulation</keyword>
<dbReference type="EMBL" id="WMLF01000504">
    <property type="protein sequence ID" value="MBB1246478.1"/>
    <property type="molecule type" value="Genomic_DNA"/>
</dbReference>
<dbReference type="Pfam" id="PF00196">
    <property type="entry name" value="GerE"/>
    <property type="match status" value="1"/>
</dbReference>
<dbReference type="CDD" id="cd06170">
    <property type="entry name" value="LuxR_C_like"/>
    <property type="match status" value="1"/>
</dbReference>
<accession>A0ABR6EMY8</accession>
<dbReference type="PRINTS" id="PR00038">
    <property type="entry name" value="HTHLUXR"/>
</dbReference>
<dbReference type="Proteomes" id="UP000766698">
    <property type="component" value="Unassembled WGS sequence"/>
</dbReference>
<dbReference type="PROSITE" id="PS50110">
    <property type="entry name" value="RESPONSE_REGULATORY"/>
    <property type="match status" value="1"/>
</dbReference>
<feature type="modified residue" description="4-aspartylphosphate" evidence="5">
    <location>
        <position position="53"/>
    </location>
</feature>
<evidence type="ECO:0000313" key="9">
    <source>
        <dbReference type="Proteomes" id="UP000766698"/>
    </source>
</evidence>
<feature type="domain" description="Response regulatory" evidence="7">
    <location>
        <begin position="3"/>
        <end position="123"/>
    </location>
</feature>
<organism evidence="8 9">
    <name type="scientific">Streptomyces durbertensis</name>
    <dbReference type="NCBI Taxonomy" id="2448886"/>
    <lineage>
        <taxon>Bacteria</taxon>
        <taxon>Bacillati</taxon>
        <taxon>Actinomycetota</taxon>
        <taxon>Actinomycetes</taxon>
        <taxon>Kitasatosporales</taxon>
        <taxon>Streptomycetaceae</taxon>
        <taxon>Streptomyces</taxon>
    </lineage>
</organism>
<protein>
    <submittedName>
        <fullName evidence="8">Response regulator transcription factor</fullName>
    </submittedName>
</protein>
<dbReference type="PROSITE" id="PS00622">
    <property type="entry name" value="HTH_LUXR_1"/>
    <property type="match status" value="1"/>
</dbReference>
<dbReference type="Gene3D" id="3.40.50.2300">
    <property type="match status" value="1"/>
</dbReference>
<dbReference type="InterPro" id="IPR058245">
    <property type="entry name" value="NreC/VraR/RcsB-like_REC"/>
</dbReference>
<feature type="domain" description="HTH luxR-type" evidence="6">
    <location>
        <begin position="151"/>
        <end position="216"/>
    </location>
</feature>
<dbReference type="PANTHER" id="PTHR43214:SF24">
    <property type="entry name" value="TRANSCRIPTIONAL REGULATORY PROTEIN NARL-RELATED"/>
    <property type="match status" value="1"/>
</dbReference>
<keyword evidence="4" id="KW-0804">Transcription</keyword>
<dbReference type="CDD" id="cd17535">
    <property type="entry name" value="REC_NarL-like"/>
    <property type="match status" value="1"/>
</dbReference>
<dbReference type="PANTHER" id="PTHR43214">
    <property type="entry name" value="TWO-COMPONENT RESPONSE REGULATOR"/>
    <property type="match status" value="1"/>
</dbReference>
<gene>
    <name evidence="8" type="ORF">GL263_23415</name>
</gene>
<dbReference type="Pfam" id="PF00072">
    <property type="entry name" value="Response_reg"/>
    <property type="match status" value="1"/>
</dbReference>
<dbReference type="InterPro" id="IPR001789">
    <property type="entry name" value="Sig_transdc_resp-reg_receiver"/>
</dbReference>
<dbReference type="RefSeq" id="WP_182857735.1">
    <property type="nucleotide sequence ID" value="NZ_WMLF01000504.1"/>
</dbReference>
<evidence type="ECO:0000256" key="4">
    <source>
        <dbReference type="ARBA" id="ARBA00023163"/>
    </source>
</evidence>
<dbReference type="PROSITE" id="PS50043">
    <property type="entry name" value="HTH_LUXR_2"/>
    <property type="match status" value="1"/>
</dbReference>
<keyword evidence="1 5" id="KW-0597">Phosphoprotein</keyword>
<keyword evidence="3" id="KW-0238">DNA-binding</keyword>
<sequence>MIRVVVVDDEELVRSGVRLILGSAPGIEVVAECAGAQAVSTVQQTRPDVLLLDIRMPHTDGLAVLREIRARADTGDGHWPAVCMLTTFDADDYLSAALHLGAAGYLLKDADPGRLIETVRVLATGGSALDPAVTPTVIGGYLHRSGDAPEAVRAVAALTPREREVLTLLADGLSNALIADRLGLAHGTVKDHVSALLGKLGGLNRVQAAVLADRAGLTRRDTVSGGDED</sequence>
<dbReference type="SUPFAM" id="SSF52172">
    <property type="entry name" value="CheY-like"/>
    <property type="match status" value="1"/>
</dbReference>
<proteinExistence type="predicted"/>
<evidence type="ECO:0000256" key="1">
    <source>
        <dbReference type="ARBA" id="ARBA00022553"/>
    </source>
</evidence>
<comment type="caution">
    <text evidence="8">The sequence shown here is derived from an EMBL/GenBank/DDBJ whole genome shotgun (WGS) entry which is preliminary data.</text>
</comment>
<evidence type="ECO:0000313" key="8">
    <source>
        <dbReference type="EMBL" id="MBB1246478.1"/>
    </source>
</evidence>
<evidence type="ECO:0000256" key="5">
    <source>
        <dbReference type="PROSITE-ProRule" id="PRU00169"/>
    </source>
</evidence>
<evidence type="ECO:0000256" key="3">
    <source>
        <dbReference type="ARBA" id="ARBA00023125"/>
    </source>
</evidence>
<dbReference type="InterPro" id="IPR011006">
    <property type="entry name" value="CheY-like_superfamily"/>
</dbReference>
<name>A0ABR6EMY8_9ACTN</name>
<dbReference type="SMART" id="SM00421">
    <property type="entry name" value="HTH_LUXR"/>
    <property type="match status" value="1"/>
</dbReference>
<dbReference type="InterPro" id="IPR016032">
    <property type="entry name" value="Sig_transdc_resp-reg_C-effctor"/>
</dbReference>
<dbReference type="InterPro" id="IPR000792">
    <property type="entry name" value="Tscrpt_reg_LuxR_C"/>
</dbReference>
<keyword evidence="9" id="KW-1185">Reference proteome</keyword>
<evidence type="ECO:0000259" key="7">
    <source>
        <dbReference type="PROSITE" id="PS50110"/>
    </source>
</evidence>
<dbReference type="SUPFAM" id="SSF46894">
    <property type="entry name" value="C-terminal effector domain of the bipartite response regulators"/>
    <property type="match status" value="1"/>
</dbReference>
<reference evidence="9" key="1">
    <citation type="journal article" date="2020" name="Syst. Appl. Microbiol.">
        <title>Streptomyces alkaliterrae sp. nov., isolated from an alkaline soil, and emended descriptions of Streptomyces alkaliphilus, Streptomyces calidiresistens and Streptomyces durbertensis.</title>
        <authorList>
            <person name="Swiecimska M."/>
            <person name="Golinska P."/>
            <person name="Nouioui I."/>
            <person name="Wypij M."/>
            <person name="Rai M."/>
            <person name="Sangal V."/>
            <person name="Goodfellow M."/>
        </authorList>
    </citation>
    <scope>NUCLEOTIDE SEQUENCE [LARGE SCALE GENOMIC DNA]</scope>
    <source>
        <strain evidence="9">DSM 104538</strain>
    </source>
</reference>
<dbReference type="SMART" id="SM00448">
    <property type="entry name" value="REC"/>
    <property type="match status" value="1"/>
</dbReference>
<evidence type="ECO:0000259" key="6">
    <source>
        <dbReference type="PROSITE" id="PS50043"/>
    </source>
</evidence>
<evidence type="ECO:0000256" key="2">
    <source>
        <dbReference type="ARBA" id="ARBA00023015"/>
    </source>
</evidence>
<dbReference type="InterPro" id="IPR039420">
    <property type="entry name" value="WalR-like"/>
</dbReference>